<protein>
    <submittedName>
        <fullName evidence="2">G_PROTEIN_RECEP_F1_2 domain-containing protein</fullName>
    </submittedName>
</protein>
<reference evidence="2" key="1">
    <citation type="submission" date="2016-11" db="UniProtKB">
        <authorList>
            <consortium name="WormBaseParasite"/>
        </authorList>
    </citation>
    <scope>IDENTIFICATION</scope>
    <source>
        <strain evidence="2">KR3021</strain>
    </source>
</reference>
<organism evidence="1 2">
    <name type="scientific">Rhabditophanes sp. KR3021</name>
    <dbReference type="NCBI Taxonomy" id="114890"/>
    <lineage>
        <taxon>Eukaryota</taxon>
        <taxon>Metazoa</taxon>
        <taxon>Ecdysozoa</taxon>
        <taxon>Nematoda</taxon>
        <taxon>Chromadorea</taxon>
        <taxon>Rhabditida</taxon>
        <taxon>Tylenchina</taxon>
        <taxon>Panagrolaimomorpha</taxon>
        <taxon>Strongyloidoidea</taxon>
        <taxon>Alloionematidae</taxon>
        <taxon>Rhabditophanes</taxon>
    </lineage>
</organism>
<dbReference type="Proteomes" id="UP000095286">
    <property type="component" value="Unplaced"/>
</dbReference>
<proteinExistence type="predicted"/>
<accession>A0AC35TXZ1</accession>
<sequence length="251" mass="28634">MVSYHRIAISFILNVAYANVGIITFVVLFRFLYAHNRYSLTKRHFVGAILANFIIPGILGVCLFLSFDPSLPEDVAYNYELNLGSNRNLSLVEGKSLVLQLSDPNLYLTFAGYLLYFLINWIVLFIAFVKWFHVMKNEKLTDKTKKLNRDFMIILLVQSIAPIILTAAPILFYFGTIMMGFKIKYVGTYCVVLLNLCPTLNGLLFVFLSKNHRTICLNFVLKVKAKLFRTSFATTARISTTAMSKTSRHII</sequence>
<evidence type="ECO:0000313" key="1">
    <source>
        <dbReference type="Proteomes" id="UP000095286"/>
    </source>
</evidence>
<evidence type="ECO:0000313" key="2">
    <source>
        <dbReference type="WBParaSite" id="RSKR_0000539100.1"/>
    </source>
</evidence>
<dbReference type="WBParaSite" id="RSKR_0000539100.1">
    <property type="protein sequence ID" value="RSKR_0000539100.1"/>
    <property type="gene ID" value="RSKR_0000539100"/>
</dbReference>
<name>A0AC35TXZ1_9BILA</name>